<protein>
    <submittedName>
        <fullName evidence="1">Uncharacterized protein</fullName>
    </submittedName>
</protein>
<dbReference type="EMBL" id="CM046104">
    <property type="protein sequence ID" value="KAI8424379.1"/>
    <property type="molecule type" value="Genomic_DNA"/>
</dbReference>
<keyword evidence="2" id="KW-1185">Reference proteome</keyword>
<sequence>MALSPIKCLLLVFISVWQVSYQSASTCPEKCTCHNNVTLSQKCSYNVTLKENTNVFHVSVCCGDEEQTWRQEFANKKLSEVIVRYCSGCSVNSADFDLPTLDTFSLTITNSTLTKIAINIKTRNLREIDLSRNRLKSITKGVFNNFSYLLKLILSKNEIISILPGSFNGLSKLELLDLSKNNLTILTNVFTPLKNLQHLNLSRNNIEFIHENYFNNWLLQHLDVSHNNLKKMAPGALQLLPNLARLLLTDNPHLGITQLDTQLLVGTGRRLQQIDASRTGLYQVPEAFTHSVRFLSLVGNKISSVRCGDLDSYPLLQSLDFSDNKIVSVEDDSLGRLEMLLFLNLNKNILTCVPKSLPDELKYLSINNNLIRNLSVHDFKNLPNLRILLLQNNEIRYIQDHVFDDLLSLEMLDLSNNPIQMLSSNTFDGPLSLRDLRLCYLNLSVPAQDGAFPVSSPESIQMLHLQSSPGLARQLLADSAALAAFSHLQYLDLRMNNLSEIRNDLLFYLVQLKTLRLHGNSMNCSAKMWLKDWMNWNKSASNGESCYYSTSEVKEEVTKYNCTFPETFTISESLPPVNLYSTEMINKLLRYYGYLNNKTERVFASSKRDKSKFNSGNYDYSQKLNKTIVKYTKYVNGSNSNEKKDAWLTKTAFKISYTDFLNESTAIKTRESSKVLEQNKLLHDQFNIDQRFLDTEPNLSSAWRDSKKGNDDDIPEIRQNNKSGKRLNTPVEAKKVLKMNLLKNESQPANLLNITHNQMPSSISDENHTANANVKSQFSPYKSPHTYYAQYLGTAAVSVLIIMSLILWISFRLRYRRRRVPISETEAEDQIEVSNISGRVLW</sequence>
<proteinExistence type="predicted"/>
<dbReference type="Proteomes" id="UP001064048">
    <property type="component" value="Chromosome 4"/>
</dbReference>
<organism evidence="1 2">
    <name type="scientific">Choristoneura fumiferana</name>
    <name type="common">Spruce budworm moth</name>
    <name type="synonym">Archips fumiferana</name>
    <dbReference type="NCBI Taxonomy" id="7141"/>
    <lineage>
        <taxon>Eukaryota</taxon>
        <taxon>Metazoa</taxon>
        <taxon>Ecdysozoa</taxon>
        <taxon>Arthropoda</taxon>
        <taxon>Hexapoda</taxon>
        <taxon>Insecta</taxon>
        <taxon>Pterygota</taxon>
        <taxon>Neoptera</taxon>
        <taxon>Endopterygota</taxon>
        <taxon>Lepidoptera</taxon>
        <taxon>Glossata</taxon>
        <taxon>Ditrysia</taxon>
        <taxon>Tortricoidea</taxon>
        <taxon>Tortricidae</taxon>
        <taxon>Tortricinae</taxon>
        <taxon>Choristoneura</taxon>
    </lineage>
</organism>
<reference evidence="1 2" key="1">
    <citation type="journal article" date="2022" name="Genome Biol. Evol.">
        <title>The Spruce Budworm Genome: Reconstructing the Evolutionary History of Antifreeze Proteins.</title>
        <authorList>
            <person name="Beliveau C."/>
            <person name="Gagne P."/>
            <person name="Picq S."/>
            <person name="Vernygora O."/>
            <person name="Keeling C.I."/>
            <person name="Pinkney K."/>
            <person name="Doucet D."/>
            <person name="Wen F."/>
            <person name="Johnston J.S."/>
            <person name="Maaroufi H."/>
            <person name="Boyle B."/>
            <person name="Laroche J."/>
            <person name="Dewar K."/>
            <person name="Juretic N."/>
            <person name="Blackburn G."/>
            <person name="Nisole A."/>
            <person name="Brunet B."/>
            <person name="Brandao M."/>
            <person name="Lumley L."/>
            <person name="Duan J."/>
            <person name="Quan G."/>
            <person name="Lucarotti C.J."/>
            <person name="Roe A.D."/>
            <person name="Sperling F.A.H."/>
            <person name="Levesque R.C."/>
            <person name="Cusson M."/>
        </authorList>
    </citation>
    <scope>NUCLEOTIDE SEQUENCE [LARGE SCALE GENOMIC DNA]</scope>
    <source>
        <strain evidence="1">Glfc:IPQL:Cfum</strain>
    </source>
</reference>
<accession>A0ACC0JJU0</accession>
<evidence type="ECO:0000313" key="2">
    <source>
        <dbReference type="Proteomes" id="UP001064048"/>
    </source>
</evidence>
<evidence type="ECO:0000313" key="1">
    <source>
        <dbReference type="EMBL" id="KAI8424379.1"/>
    </source>
</evidence>
<name>A0ACC0JJU0_CHOFU</name>
<gene>
    <name evidence="1" type="ORF">MSG28_002905</name>
</gene>
<comment type="caution">
    <text evidence="1">The sequence shown here is derived from an EMBL/GenBank/DDBJ whole genome shotgun (WGS) entry which is preliminary data.</text>
</comment>